<evidence type="ECO:0000313" key="1">
    <source>
        <dbReference type="EMBL" id="MFC6706740.1"/>
    </source>
</evidence>
<dbReference type="EMBL" id="JBHSWH010000001">
    <property type="protein sequence ID" value="MFC6706740.1"/>
    <property type="molecule type" value="Genomic_DNA"/>
</dbReference>
<gene>
    <name evidence="1" type="ORF">ACFQDH_16125</name>
</gene>
<evidence type="ECO:0000313" key="2">
    <source>
        <dbReference type="Proteomes" id="UP001596298"/>
    </source>
</evidence>
<dbReference type="RefSeq" id="WP_382403431.1">
    <property type="nucleotide sequence ID" value="NZ_JBHSWH010000001.1"/>
</dbReference>
<accession>A0ABW2AJ94</accession>
<name>A0ABW2AJ94_9MICO</name>
<proteinExistence type="predicted"/>
<sequence length="291" mass="32966">MVRSPAPLPPGLNASFTTDEAAAHGVTPRRLRHPDLQHPTRGLYLTGADPDLVERATAHLKVLTHGRSAYSHGTSSELLGLPDRRDPDLHVTVPDGVFVRRRGMKMHRGLEHRTIWFVHDLPVVSPVETWLDLAPIRTLEELVVLGDAILHHQPDLANSLRHTVAGHHGTRGIRRAREALELLRPDVLSPQETLWRLRFRAVGFPEPELNVTVRDRSGRWLGVGDFVWREQRVVAEYDGDYHFTVEQRRLDQIRRRAMRTGDWAVIELNGADNRSPEEALNTIGDALDGRR</sequence>
<organism evidence="1 2">
    <name type="scientific">Flexivirga alba</name>
    <dbReference type="NCBI Taxonomy" id="702742"/>
    <lineage>
        <taxon>Bacteria</taxon>
        <taxon>Bacillati</taxon>
        <taxon>Actinomycetota</taxon>
        <taxon>Actinomycetes</taxon>
        <taxon>Micrococcales</taxon>
        <taxon>Dermacoccaceae</taxon>
        <taxon>Flexivirga</taxon>
    </lineage>
</organism>
<keyword evidence="2" id="KW-1185">Reference proteome</keyword>
<protein>
    <recommendedName>
        <fullName evidence="3">DUF559 domain-containing protein</fullName>
    </recommendedName>
</protein>
<dbReference type="Proteomes" id="UP001596298">
    <property type="component" value="Unassembled WGS sequence"/>
</dbReference>
<comment type="caution">
    <text evidence="1">The sequence shown here is derived from an EMBL/GenBank/DDBJ whole genome shotgun (WGS) entry which is preliminary data.</text>
</comment>
<evidence type="ECO:0008006" key="3">
    <source>
        <dbReference type="Google" id="ProtNLM"/>
    </source>
</evidence>
<dbReference type="Gene3D" id="3.40.960.10">
    <property type="entry name" value="VSR Endonuclease"/>
    <property type="match status" value="1"/>
</dbReference>
<reference evidence="2" key="1">
    <citation type="journal article" date="2019" name="Int. J. Syst. Evol. Microbiol.">
        <title>The Global Catalogue of Microorganisms (GCM) 10K type strain sequencing project: providing services to taxonomists for standard genome sequencing and annotation.</title>
        <authorList>
            <consortium name="The Broad Institute Genomics Platform"/>
            <consortium name="The Broad Institute Genome Sequencing Center for Infectious Disease"/>
            <person name="Wu L."/>
            <person name="Ma J."/>
        </authorList>
    </citation>
    <scope>NUCLEOTIDE SEQUENCE [LARGE SCALE GENOMIC DNA]</scope>
    <source>
        <strain evidence="2">CCUG 58127</strain>
    </source>
</reference>